<comment type="caution">
    <text evidence="1">The sequence shown here is derived from an EMBL/GenBank/DDBJ whole genome shotgun (WGS) entry which is preliminary data.</text>
</comment>
<organism evidence="1 2">
    <name type="scientific">Psychrilyobacter piezotolerans</name>
    <dbReference type="NCBI Taxonomy" id="2293438"/>
    <lineage>
        <taxon>Bacteria</taxon>
        <taxon>Fusobacteriati</taxon>
        <taxon>Fusobacteriota</taxon>
        <taxon>Fusobacteriia</taxon>
        <taxon>Fusobacteriales</taxon>
        <taxon>Fusobacteriaceae</taxon>
        <taxon>Psychrilyobacter</taxon>
    </lineage>
</organism>
<protein>
    <submittedName>
        <fullName evidence="1">Uncharacterized protein</fullName>
    </submittedName>
</protein>
<evidence type="ECO:0000313" key="1">
    <source>
        <dbReference type="EMBL" id="REI40212.1"/>
    </source>
</evidence>
<evidence type="ECO:0000313" key="2">
    <source>
        <dbReference type="Proteomes" id="UP000263486"/>
    </source>
</evidence>
<dbReference type="RefSeq" id="WP_114643044.1">
    <property type="nucleotide sequence ID" value="NZ_JAACIO010000022.1"/>
</dbReference>
<proteinExistence type="predicted"/>
<accession>A0ABX9KF25</accession>
<reference evidence="1 2" key="1">
    <citation type="submission" date="2018-08" db="EMBL/GenBank/DDBJ databases">
        <title>Draft genome sequence of Psychrilyobacter sp. strain SD5 isolated from Black Sea water.</title>
        <authorList>
            <person name="Yadav S."/>
            <person name="Villanueva L."/>
            <person name="Damste J.S.S."/>
        </authorList>
    </citation>
    <scope>NUCLEOTIDE SEQUENCE [LARGE SCALE GENOMIC DNA]</scope>
    <source>
        <strain evidence="1 2">SD5</strain>
    </source>
</reference>
<dbReference type="Proteomes" id="UP000263486">
    <property type="component" value="Unassembled WGS sequence"/>
</dbReference>
<sequence length="140" mass="16356">MSKIKVNSVQDVRTELLFNSENDIKIRTRNVKVKYENGISRVIRHLPIEAFLHISEDEKLLKKAKITDFYIMREDADVIVFLDSSMDVSAYDSVSYKALKELNDRDVVKTIVIKNGEDLYEEYKEKIKNTLEKVVIKNVE</sequence>
<gene>
    <name evidence="1" type="ORF">DYH56_11615</name>
</gene>
<dbReference type="EMBL" id="QUAJ01000022">
    <property type="protein sequence ID" value="REI40212.1"/>
    <property type="molecule type" value="Genomic_DNA"/>
</dbReference>
<name>A0ABX9KF25_9FUSO</name>
<keyword evidence="2" id="KW-1185">Reference proteome</keyword>